<dbReference type="PROSITE" id="PS50883">
    <property type="entry name" value="EAL"/>
    <property type="match status" value="1"/>
</dbReference>
<dbReference type="InterPro" id="IPR043128">
    <property type="entry name" value="Rev_trsase/Diguanyl_cyclase"/>
</dbReference>
<evidence type="ECO:0000313" key="4">
    <source>
        <dbReference type="Proteomes" id="UP000249700"/>
    </source>
</evidence>
<dbReference type="CDD" id="cd01948">
    <property type="entry name" value="EAL"/>
    <property type="match status" value="1"/>
</dbReference>
<dbReference type="AlphaFoldDB" id="A0A328Y3L4"/>
<sequence>MILIQSKWYGAIPDEADFHTMPLSTQTLMQQSDAQWLDEIIKANALTVLFQPIVDGESQLIFGYEALVRGPSDSPLHSPLKLFGSAEHEGRLVELDLLCRRLAIQRFAELALPARLFLNVMPATILEWDFREGATIEYLKHAGLSPDRVVIELTEHAPIHDYELMRKAVSHYRNMGFKVALDDLGAGYSGLRHWAELRPDFVKIDRHFIESIDTDCLKQQFLRSIIDVSRNLGCQLIAEGIETREEYHALWEMQLTYLQGYHFARPSETPPHDIDNLRYTPQRQPAASHIAASISHPIAAIDTKCKLPTLLDRFKHDLGLRCVALVSEGRPVGVIRRNDFLTLFANPFAHSLYAKSSLEELADRQMIVARSNTSLEQLSQWVTEADGGRHEDFVIVDEDGLYQGMGNIIDLLREITSQRVRQARHANPLTGLPGNALINDALASHLAEGRDFVAAYCDLDQFKAYNDDYGYAHGDEVIIAVANLLQDTLLEHGHFVGHIGGDDFMLLLSGDDWQAHCEQVLNRFEAMAPGFYRPADQAAGGICGEDRQGNRQFFPFISLTLAALPVKPGRFNSALTIADRLSELKCHAKRVSGNNLLIERRRH</sequence>
<dbReference type="InterPro" id="IPR001633">
    <property type="entry name" value="EAL_dom"/>
</dbReference>
<dbReference type="Pfam" id="PF00990">
    <property type="entry name" value="GGDEF"/>
    <property type="match status" value="1"/>
</dbReference>
<dbReference type="GO" id="GO:0071111">
    <property type="term" value="F:cyclic-guanylate-specific phosphodiesterase activity"/>
    <property type="evidence" value="ECO:0007669"/>
    <property type="project" value="InterPro"/>
</dbReference>
<dbReference type="InterPro" id="IPR046342">
    <property type="entry name" value="CBS_dom_sf"/>
</dbReference>
<organism evidence="3 4">
    <name type="scientific">Onishia taeanensis</name>
    <dbReference type="NCBI Taxonomy" id="284577"/>
    <lineage>
        <taxon>Bacteria</taxon>
        <taxon>Pseudomonadati</taxon>
        <taxon>Pseudomonadota</taxon>
        <taxon>Gammaproteobacteria</taxon>
        <taxon>Oceanospirillales</taxon>
        <taxon>Halomonadaceae</taxon>
        <taxon>Onishia</taxon>
    </lineage>
</organism>
<evidence type="ECO:0000313" key="3">
    <source>
        <dbReference type="EMBL" id="RAR63017.1"/>
    </source>
</evidence>
<name>A0A328Y3L4_9GAMM</name>
<accession>A0A328Y3L4</accession>
<dbReference type="PANTHER" id="PTHR33121">
    <property type="entry name" value="CYCLIC DI-GMP PHOSPHODIESTERASE PDEF"/>
    <property type="match status" value="1"/>
</dbReference>
<dbReference type="Gene3D" id="3.10.580.10">
    <property type="entry name" value="CBS-domain"/>
    <property type="match status" value="1"/>
</dbReference>
<feature type="domain" description="EAL" evidence="1">
    <location>
        <begin position="30"/>
        <end position="280"/>
    </location>
</feature>
<reference evidence="3 4" key="1">
    <citation type="submission" date="2018-06" db="EMBL/GenBank/DDBJ databases">
        <title>Comparative analysis of microorganisms from saline springs in Andes Mountain Range, Colombia.</title>
        <authorList>
            <person name="Rubin E."/>
        </authorList>
    </citation>
    <scope>NUCLEOTIDE SEQUENCE [LARGE SCALE GENOMIC DNA]</scope>
    <source>
        <strain evidence="3 4">USBA-857</strain>
    </source>
</reference>
<dbReference type="NCBIfam" id="TIGR00254">
    <property type="entry name" value="GGDEF"/>
    <property type="match status" value="1"/>
</dbReference>
<dbReference type="SMART" id="SM00267">
    <property type="entry name" value="GGDEF"/>
    <property type="match status" value="1"/>
</dbReference>
<dbReference type="InterPro" id="IPR050706">
    <property type="entry name" value="Cyclic-di-GMP_PDE-like"/>
</dbReference>
<dbReference type="Proteomes" id="UP000249700">
    <property type="component" value="Unassembled WGS sequence"/>
</dbReference>
<dbReference type="InterPro" id="IPR029787">
    <property type="entry name" value="Nucleotide_cyclase"/>
</dbReference>
<protein>
    <submittedName>
        <fullName evidence="3">Diguanylate cyclase/phosphodiesterase</fullName>
    </submittedName>
</protein>
<dbReference type="Gene3D" id="3.30.70.270">
    <property type="match status" value="1"/>
</dbReference>
<dbReference type="PANTHER" id="PTHR33121:SF76">
    <property type="entry name" value="SIGNALING PROTEIN"/>
    <property type="match status" value="1"/>
</dbReference>
<dbReference type="InterPro" id="IPR035919">
    <property type="entry name" value="EAL_sf"/>
</dbReference>
<dbReference type="SMART" id="SM00052">
    <property type="entry name" value="EAL"/>
    <property type="match status" value="1"/>
</dbReference>
<proteinExistence type="predicted"/>
<dbReference type="InterPro" id="IPR000644">
    <property type="entry name" value="CBS_dom"/>
</dbReference>
<dbReference type="CDD" id="cd01949">
    <property type="entry name" value="GGDEF"/>
    <property type="match status" value="1"/>
</dbReference>
<feature type="domain" description="GGDEF" evidence="2">
    <location>
        <begin position="450"/>
        <end position="601"/>
    </location>
</feature>
<dbReference type="Pfam" id="PF00563">
    <property type="entry name" value="EAL"/>
    <property type="match status" value="1"/>
</dbReference>
<dbReference type="EMBL" id="QLSX01000003">
    <property type="protein sequence ID" value="RAR63017.1"/>
    <property type="molecule type" value="Genomic_DNA"/>
</dbReference>
<dbReference type="PROSITE" id="PS50887">
    <property type="entry name" value="GGDEF"/>
    <property type="match status" value="1"/>
</dbReference>
<dbReference type="SUPFAM" id="SSF141868">
    <property type="entry name" value="EAL domain-like"/>
    <property type="match status" value="1"/>
</dbReference>
<dbReference type="SUPFAM" id="SSF55073">
    <property type="entry name" value="Nucleotide cyclase"/>
    <property type="match status" value="1"/>
</dbReference>
<dbReference type="SUPFAM" id="SSF54631">
    <property type="entry name" value="CBS-domain pair"/>
    <property type="match status" value="1"/>
</dbReference>
<evidence type="ECO:0000259" key="1">
    <source>
        <dbReference type="PROSITE" id="PS50883"/>
    </source>
</evidence>
<comment type="caution">
    <text evidence="3">The sequence shown here is derived from an EMBL/GenBank/DDBJ whole genome shotgun (WGS) entry which is preliminary data.</text>
</comment>
<dbReference type="Pfam" id="PF00571">
    <property type="entry name" value="CBS"/>
    <property type="match status" value="1"/>
</dbReference>
<dbReference type="Gene3D" id="3.20.20.450">
    <property type="entry name" value="EAL domain"/>
    <property type="match status" value="1"/>
</dbReference>
<dbReference type="InterPro" id="IPR000160">
    <property type="entry name" value="GGDEF_dom"/>
</dbReference>
<gene>
    <name evidence="3" type="ORF">BCL93_103250</name>
</gene>
<evidence type="ECO:0000259" key="2">
    <source>
        <dbReference type="PROSITE" id="PS50887"/>
    </source>
</evidence>